<dbReference type="GO" id="GO:0008033">
    <property type="term" value="P:tRNA processing"/>
    <property type="evidence" value="ECO:0007669"/>
    <property type="project" value="UniProtKB-KW"/>
</dbReference>
<evidence type="ECO:0000313" key="4">
    <source>
        <dbReference type="Proteomes" id="UP001140217"/>
    </source>
</evidence>
<keyword evidence="4" id="KW-1185">Reference proteome</keyword>
<reference evidence="3" key="1">
    <citation type="submission" date="2022-07" db="EMBL/GenBank/DDBJ databases">
        <title>Phylogenomic reconstructions and comparative analyses of Kickxellomycotina fungi.</title>
        <authorList>
            <person name="Reynolds N.K."/>
            <person name="Stajich J.E."/>
            <person name="Barry K."/>
            <person name="Grigoriev I.V."/>
            <person name="Crous P."/>
            <person name="Smith M.E."/>
        </authorList>
    </citation>
    <scope>NUCLEOTIDE SEQUENCE</scope>
    <source>
        <strain evidence="3">NBRC 105414</strain>
    </source>
</reference>
<gene>
    <name evidence="3" type="ORF">H4R18_001604</name>
</gene>
<evidence type="ECO:0000256" key="1">
    <source>
        <dbReference type="ARBA" id="ARBA00022694"/>
    </source>
</evidence>
<keyword evidence="1" id="KW-0819">tRNA processing</keyword>
<dbReference type="OrthoDB" id="5530243at2759"/>
<accession>A0A9W8HJ63</accession>
<proteinExistence type="predicted"/>
<evidence type="ECO:0000259" key="2">
    <source>
        <dbReference type="Pfam" id="PF20976"/>
    </source>
</evidence>
<protein>
    <recommendedName>
        <fullName evidence="2">Ribonucleases P/MRP subunit Pop8-like domain-containing protein</fullName>
    </recommendedName>
</protein>
<dbReference type="InterPro" id="IPR049128">
    <property type="entry name" value="Pop8-like_dom"/>
</dbReference>
<feature type="domain" description="Ribonucleases P/MRP subunit Pop8-like" evidence="2">
    <location>
        <begin position="21"/>
        <end position="90"/>
    </location>
</feature>
<comment type="caution">
    <text evidence="3">The sequence shown here is derived from an EMBL/GenBank/DDBJ whole genome shotgun (WGS) entry which is preliminary data.</text>
</comment>
<dbReference type="InterPro" id="IPR038085">
    <property type="entry name" value="Rnp2-like_sf"/>
</dbReference>
<evidence type="ECO:0000313" key="3">
    <source>
        <dbReference type="EMBL" id="KAJ2783625.1"/>
    </source>
</evidence>
<dbReference type="Proteomes" id="UP001140217">
    <property type="component" value="Unassembled WGS sequence"/>
</dbReference>
<sequence length="125" mass="13529">MDTDQPHVEAAFKTTISRQEHYYFAVELVASPPAASLDARQFREYLMMVIDQWLGAVGGGIAVDVLDYQCPRATVRVPFGDHKGVWQAMTVCPFKLLDGAAAHFQVLRGSAFSAGVAAGSRSDPA</sequence>
<dbReference type="EMBL" id="JANBUL010000043">
    <property type="protein sequence ID" value="KAJ2783625.1"/>
    <property type="molecule type" value="Genomic_DNA"/>
</dbReference>
<name>A0A9W8HJ63_9FUNG</name>
<organism evidence="3 4">
    <name type="scientific">Coemansia javaensis</name>
    <dbReference type="NCBI Taxonomy" id="2761396"/>
    <lineage>
        <taxon>Eukaryota</taxon>
        <taxon>Fungi</taxon>
        <taxon>Fungi incertae sedis</taxon>
        <taxon>Zoopagomycota</taxon>
        <taxon>Kickxellomycotina</taxon>
        <taxon>Kickxellomycetes</taxon>
        <taxon>Kickxellales</taxon>
        <taxon>Kickxellaceae</taxon>
        <taxon>Coemansia</taxon>
    </lineage>
</organism>
<dbReference type="GO" id="GO:1990904">
    <property type="term" value="C:ribonucleoprotein complex"/>
    <property type="evidence" value="ECO:0007669"/>
    <property type="project" value="UniProtKB-ARBA"/>
</dbReference>
<dbReference type="SUPFAM" id="SSF160350">
    <property type="entry name" value="Rnp2-like"/>
    <property type="match status" value="1"/>
</dbReference>
<dbReference type="AlphaFoldDB" id="A0A9W8HJ63"/>
<dbReference type="Pfam" id="PF20976">
    <property type="entry name" value="Pop8"/>
    <property type="match status" value="1"/>
</dbReference>
<dbReference type="GO" id="GO:1902555">
    <property type="term" value="C:endoribonuclease complex"/>
    <property type="evidence" value="ECO:0007669"/>
    <property type="project" value="UniProtKB-ARBA"/>
</dbReference>